<evidence type="ECO:0000256" key="3">
    <source>
        <dbReference type="ARBA" id="ARBA00022723"/>
    </source>
</evidence>
<dbReference type="SUPFAM" id="SSF55486">
    <property type="entry name" value="Metalloproteases ('zincins'), catalytic domain"/>
    <property type="match status" value="1"/>
</dbReference>
<dbReference type="EMBL" id="VSSQ01039436">
    <property type="protein sequence ID" value="MPM92500.1"/>
    <property type="molecule type" value="Genomic_DNA"/>
</dbReference>
<feature type="domain" description="Peptidase M3A/M3B catalytic" evidence="7">
    <location>
        <begin position="27"/>
        <end position="79"/>
    </location>
</feature>
<comment type="caution">
    <text evidence="8">The sequence shown here is derived from an EMBL/GenBank/DDBJ whole genome shotgun (WGS) entry which is preliminary data.</text>
</comment>
<accession>A0A645DSN6</accession>
<evidence type="ECO:0000256" key="2">
    <source>
        <dbReference type="ARBA" id="ARBA00022670"/>
    </source>
</evidence>
<evidence type="ECO:0000256" key="4">
    <source>
        <dbReference type="ARBA" id="ARBA00022801"/>
    </source>
</evidence>
<dbReference type="Pfam" id="PF01432">
    <property type="entry name" value="Peptidase_M3"/>
    <property type="match status" value="1"/>
</dbReference>
<dbReference type="GO" id="GO:0004222">
    <property type="term" value="F:metalloendopeptidase activity"/>
    <property type="evidence" value="ECO:0007669"/>
    <property type="project" value="InterPro"/>
</dbReference>
<dbReference type="GO" id="GO:0006508">
    <property type="term" value="P:proteolysis"/>
    <property type="evidence" value="ECO:0007669"/>
    <property type="project" value="UniProtKB-KW"/>
</dbReference>
<keyword evidence="6" id="KW-0482">Metalloprotease</keyword>
<protein>
    <submittedName>
        <fullName evidence="8">Oligoendopeptidase F, plasmid</fullName>
        <ecNumber evidence="8">3.4.24.-</ecNumber>
    </submittedName>
</protein>
<dbReference type="AlphaFoldDB" id="A0A645DSN6"/>
<dbReference type="InterPro" id="IPR042088">
    <property type="entry name" value="OligoPept_F_C"/>
</dbReference>
<keyword evidence="4 8" id="KW-0378">Hydrolase</keyword>
<keyword evidence="5" id="KW-0862">Zinc</keyword>
<gene>
    <name evidence="8" type="primary">pepF1_24</name>
    <name evidence="8" type="ORF">SDC9_139635</name>
</gene>
<name>A0A645DSN6_9ZZZZ</name>
<keyword evidence="3" id="KW-0479">Metal-binding</keyword>
<dbReference type="EC" id="3.4.24.-" evidence="8"/>
<dbReference type="GO" id="GO:0046872">
    <property type="term" value="F:metal ion binding"/>
    <property type="evidence" value="ECO:0007669"/>
    <property type="project" value="UniProtKB-KW"/>
</dbReference>
<evidence type="ECO:0000259" key="7">
    <source>
        <dbReference type="Pfam" id="PF01432"/>
    </source>
</evidence>
<evidence type="ECO:0000256" key="6">
    <source>
        <dbReference type="ARBA" id="ARBA00023049"/>
    </source>
</evidence>
<evidence type="ECO:0000313" key="8">
    <source>
        <dbReference type="EMBL" id="MPM92500.1"/>
    </source>
</evidence>
<comment type="cofactor">
    <cofactor evidence="1">
        <name>Zn(2+)</name>
        <dbReference type="ChEBI" id="CHEBI:29105"/>
    </cofactor>
</comment>
<dbReference type="Gene3D" id="1.10.1370.20">
    <property type="entry name" value="Oligoendopeptidase f, C-terminal domain"/>
    <property type="match status" value="1"/>
</dbReference>
<dbReference type="InterPro" id="IPR001567">
    <property type="entry name" value="Pept_M3A_M3B_dom"/>
</dbReference>
<evidence type="ECO:0000256" key="1">
    <source>
        <dbReference type="ARBA" id="ARBA00001947"/>
    </source>
</evidence>
<evidence type="ECO:0000256" key="5">
    <source>
        <dbReference type="ARBA" id="ARBA00022833"/>
    </source>
</evidence>
<organism evidence="8">
    <name type="scientific">bioreactor metagenome</name>
    <dbReference type="NCBI Taxonomy" id="1076179"/>
    <lineage>
        <taxon>unclassified sequences</taxon>
        <taxon>metagenomes</taxon>
        <taxon>ecological metagenomes</taxon>
    </lineage>
</organism>
<reference evidence="8" key="1">
    <citation type="submission" date="2019-08" db="EMBL/GenBank/DDBJ databases">
        <authorList>
            <person name="Kucharzyk K."/>
            <person name="Murdoch R.W."/>
            <person name="Higgins S."/>
            <person name="Loffler F."/>
        </authorList>
    </citation>
    <scope>NUCLEOTIDE SEQUENCE</scope>
</reference>
<proteinExistence type="predicted"/>
<sequence>MYDMYTPLTGEAPIKYSIEAAMEETLKGLQPLGEDYLAIRQEAFDNRWIDWLENEGKRSGAYSSGAYDTNPYILMNWQDS</sequence>
<keyword evidence="2" id="KW-0645">Protease</keyword>